<dbReference type="PANTHER" id="PTHR21340:SF0">
    <property type="entry name" value="BIS(5'-NUCLEOSYL)-TETRAPHOSPHATASE [ASYMMETRICAL]"/>
    <property type="match status" value="1"/>
</dbReference>
<feature type="domain" description="Nudix hydrolase" evidence="8">
    <location>
        <begin position="163"/>
        <end position="347"/>
    </location>
</feature>
<reference evidence="9 10" key="1">
    <citation type="submission" date="2014-10" db="EMBL/GenBank/DDBJ databases">
        <title>Pan-genome analysis of Brazilian lineage A amoebal mimiviruses.</title>
        <authorList>
            <person name="Assis F.L."/>
            <person name="Abrahao J.S."/>
            <person name="Kroon E.G."/>
            <person name="Dornas F.P."/>
            <person name="Andrade K.R."/>
            <person name="Borato P.V.M."/>
            <person name="Pilotto M.R."/>
            <person name="Benamar S."/>
            <person name="LaScola B."/>
            <person name="Colson P."/>
        </authorList>
    </citation>
    <scope>NUCLEOTIDE SEQUENCE [LARGE SCALE GENOMIC DNA]</scope>
    <source>
        <strain evidence="9 10">Kroon</strain>
    </source>
</reference>
<evidence type="ECO:0000256" key="1">
    <source>
        <dbReference type="ARBA" id="ARBA00001936"/>
    </source>
</evidence>
<dbReference type="PROSITE" id="PS50158">
    <property type="entry name" value="ZF_CCHC"/>
    <property type="match status" value="1"/>
</dbReference>
<keyword evidence="3" id="KW-0378">Hydrolase</keyword>
<name>A0A0G2Y6D5_9VIRU</name>
<keyword evidence="6" id="KW-0862">Zinc</keyword>
<evidence type="ECO:0000256" key="5">
    <source>
        <dbReference type="ARBA" id="ARBA00023211"/>
    </source>
</evidence>
<dbReference type="GO" id="GO:0003676">
    <property type="term" value="F:nucleic acid binding"/>
    <property type="evidence" value="ECO:0007669"/>
    <property type="project" value="InterPro"/>
</dbReference>
<evidence type="ECO:0000259" key="8">
    <source>
        <dbReference type="PROSITE" id="PS51462"/>
    </source>
</evidence>
<dbReference type="PANTHER" id="PTHR21340">
    <property type="entry name" value="DIADENOSINE 5,5-P1,P4-TETRAPHOSPHATE PYROPHOSPHOHYDROLASE MUTT"/>
    <property type="match status" value="1"/>
</dbReference>
<dbReference type="Proteomes" id="UP000240461">
    <property type="component" value="Segment"/>
</dbReference>
<dbReference type="GO" id="GO:0004081">
    <property type="term" value="F:bis(5'-nucleosyl)-tetraphosphatase (asymmetrical) activity"/>
    <property type="evidence" value="ECO:0007669"/>
    <property type="project" value="TreeGrafter"/>
</dbReference>
<dbReference type="InterPro" id="IPR001878">
    <property type="entry name" value="Znf_CCHC"/>
</dbReference>
<dbReference type="InterPro" id="IPR015797">
    <property type="entry name" value="NUDIX_hydrolase-like_dom_sf"/>
</dbReference>
<dbReference type="InterPro" id="IPR051325">
    <property type="entry name" value="Nudix_hydrolase_domain"/>
</dbReference>
<sequence>MEYETNFRKKHICSNCGRSGHEFRNCIEPITSYGIINVCISDEYNESMIIKDKFCTKKNTYYKVSSRKHPEISCFISNHIRVRDHENMYKLDNEMIPYRSNEDIHKFCYYKNRILFMMVSRRFSLGFIEFIRGKYDVSDTKSIINLFQHMYEHEIKFINKNRYKYDNILYHFLNRNNEPKKIVLNRIYEGKYSNEYCEAKIKFNMLLNSSNEENNNIPVYLEFYIKHIKPKWKSPEWGFPKGRRDKRSEENMVCACREFEEETGYKKSDYSVLNKIEPIEEKLTGTNGVNYKHIYYLAINNCDINSDLTDYDTYEIGEIKWFTYDEAMARIRPYHIEKKRILTRVYLFILNYLIHNINNT</sequence>
<evidence type="ECO:0000313" key="9">
    <source>
        <dbReference type="EMBL" id="AKI80109.1"/>
    </source>
</evidence>
<dbReference type="GO" id="GO:0008270">
    <property type="term" value="F:zinc ion binding"/>
    <property type="evidence" value="ECO:0007669"/>
    <property type="project" value="UniProtKB-KW"/>
</dbReference>
<dbReference type="SUPFAM" id="SSF55811">
    <property type="entry name" value="Nudix"/>
    <property type="match status" value="1"/>
</dbReference>
<evidence type="ECO:0000256" key="4">
    <source>
        <dbReference type="ARBA" id="ARBA00022842"/>
    </source>
</evidence>
<proteinExistence type="predicted"/>
<dbReference type="Pfam" id="PF00293">
    <property type="entry name" value="NUDIX"/>
    <property type="match status" value="1"/>
</dbReference>
<dbReference type="PROSITE" id="PS51462">
    <property type="entry name" value="NUDIX"/>
    <property type="match status" value="1"/>
</dbReference>
<keyword evidence="10" id="KW-1185">Reference proteome</keyword>
<dbReference type="InterPro" id="IPR000086">
    <property type="entry name" value="NUDIX_hydrolase_dom"/>
</dbReference>
<dbReference type="GO" id="GO:0006167">
    <property type="term" value="P:AMP biosynthetic process"/>
    <property type="evidence" value="ECO:0007669"/>
    <property type="project" value="TreeGrafter"/>
</dbReference>
<keyword evidence="6" id="KW-0863">Zinc-finger</keyword>
<keyword evidence="5" id="KW-0464">Manganese</keyword>
<keyword evidence="4" id="KW-0460">Magnesium</keyword>
<keyword evidence="6" id="KW-0479">Metal-binding</keyword>
<feature type="domain" description="CCHC-type" evidence="7">
    <location>
        <begin position="13"/>
        <end position="26"/>
    </location>
</feature>
<accession>A0A0G2Y6D5</accession>
<dbReference type="GO" id="GO:0006754">
    <property type="term" value="P:ATP biosynthetic process"/>
    <property type="evidence" value="ECO:0007669"/>
    <property type="project" value="TreeGrafter"/>
</dbReference>
<evidence type="ECO:0000259" key="7">
    <source>
        <dbReference type="PROSITE" id="PS50158"/>
    </source>
</evidence>
<dbReference type="EMBL" id="KM982402">
    <property type="protein sequence ID" value="AKI80109.1"/>
    <property type="molecule type" value="Genomic_DNA"/>
</dbReference>
<evidence type="ECO:0000313" key="10">
    <source>
        <dbReference type="Proteomes" id="UP000240461"/>
    </source>
</evidence>
<evidence type="ECO:0000256" key="6">
    <source>
        <dbReference type="PROSITE-ProRule" id="PRU00047"/>
    </source>
</evidence>
<evidence type="ECO:0000256" key="2">
    <source>
        <dbReference type="ARBA" id="ARBA00001946"/>
    </source>
</evidence>
<dbReference type="KEGG" id="vg:80513907"/>
<comment type="cofactor">
    <cofactor evidence="1">
        <name>Mn(2+)</name>
        <dbReference type="ChEBI" id="CHEBI:29035"/>
    </cofactor>
</comment>
<organism evidence="9 10">
    <name type="scientific">Acanthamoeba polyphaga mimivirus Kroon</name>
    <dbReference type="NCBI Taxonomy" id="3069720"/>
    <lineage>
        <taxon>Viruses</taxon>
        <taxon>Varidnaviria</taxon>
        <taxon>Bamfordvirae</taxon>
        <taxon>Nucleocytoviricota</taxon>
        <taxon>Megaviricetes</taxon>
        <taxon>Imitervirales</taxon>
        <taxon>Mimiviridae</taxon>
        <taxon>Megamimivirinae</taxon>
        <taxon>Mimivirus</taxon>
        <taxon>Mimivirus lagoaense</taxon>
    </lineage>
</organism>
<evidence type="ECO:0000256" key="3">
    <source>
        <dbReference type="ARBA" id="ARBA00022801"/>
    </source>
</evidence>
<protein>
    <submittedName>
        <fullName evidence="9">Diphosphoinositol polyphosphate phosphohydrolase</fullName>
    </submittedName>
</protein>
<comment type="cofactor">
    <cofactor evidence="2">
        <name>Mg(2+)</name>
        <dbReference type="ChEBI" id="CHEBI:18420"/>
    </cofactor>
</comment>
<dbReference type="Gene3D" id="3.90.79.10">
    <property type="entry name" value="Nucleoside Triphosphate Pyrophosphohydrolase"/>
    <property type="match status" value="1"/>
</dbReference>